<dbReference type="InterPro" id="IPR014710">
    <property type="entry name" value="RmlC-like_jellyroll"/>
</dbReference>
<dbReference type="CDD" id="cd02233">
    <property type="entry name" value="cupin_HNL-like"/>
    <property type="match status" value="1"/>
</dbReference>
<feature type="domain" description="Cupin type-2" evidence="2">
    <location>
        <begin position="64"/>
        <end position="128"/>
    </location>
</feature>
<dbReference type="PANTHER" id="PTHR43698:SF1">
    <property type="entry name" value="BLL4564 PROTEIN"/>
    <property type="match status" value="1"/>
</dbReference>
<protein>
    <submittedName>
        <fullName evidence="3">Cupin domain-containing protein</fullName>
    </submittedName>
</protein>
<dbReference type="SUPFAM" id="SSF51182">
    <property type="entry name" value="RmlC-like cupins"/>
    <property type="match status" value="1"/>
</dbReference>
<evidence type="ECO:0000313" key="4">
    <source>
        <dbReference type="Proteomes" id="UP000515240"/>
    </source>
</evidence>
<feature type="signal peptide" evidence="1">
    <location>
        <begin position="1"/>
        <end position="21"/>
    </location>
</feature>
<name>A0A7G5EHA4_9BURK</name>
<feature type="chain" id="PRO_5028824249" evidence="1">
    <location>
        <begin position="22"/>
        <end position="155"/>
    </location>
</feature>
<proteinExistence type="predicted"/>
<dbReference type="InterPro" id="IPR047263">
    <property type="entry name" value="HNL-like_cupin"/>
</dbReference>
<keyword evidence="4" id="KW-1185">Reference proteome</keyword>
<reference evidence="3 4" key="1">
    <citation type="journal article" date="2020" name="G3 (Bethesda)">
        <title>CeMbio - The Caenorhabditis elegans Microbiome Resource.</title>
        <authorList>
            <person name="Dirksen P."/>
            <person name="Assie A."/>
            <person name="Zimmermann J."/>
            <person name="Zhang F."/>
            <person name="Tietje A.M."/>
            <person name="Marsh S.A."/>
            <person name="Felix M.A."/>
            <person name="Shapira M."/>
            <person name="Kaleta C."/>
            <person name="Schulenburg H."/>
            <person name="Samuel B."/>
        </authorList>
    </citation>
    <scope>NUCLEOTIDE SEQUENCE [LARGE SCALE GENOMIC DNA]</scope>
    <source>
        <strain evidence="3 4">BIGb0172</strain>
    </source>
</reference>
<dbReference type="RefSeq" id="WP_182327976.1">
    <property type="nucleotide sequence ID" value="NZ_CP058554.1"/>
</dbReference>
<dbReference type="EMBL" id="CP058554">
    <property type="protein sequence ID" value="QMV73379.1"/>
    <property type="molecule type" value="Genomic_DNA"/>
</dbReference>
<accession>A0A7G5EHA4</accession>
<dbReference type="Gene3D" id="2.60.120.10">
    <property type="entry name" value="Jelly Rolls"/>
    <property type="match status" value="1"/>
</dbReference>
<gene>
    <name evidence="3" type="ORF">HS961_11355</name>
</gene>
<dbReference type="PANTHER" id="PTHR43698">
    <property type="entry name" value="RIBD C-TERMINAL DOMAIN CONTAINING PROTEIN"/>
    <property type="match status" value="1"/>
</dbReference>
<dbReference type="InterPro" id="IPR013096">
    <property type="entry name" value="Cupin_2"/>
</dbReference>
<organism evidence="3 4">
    <name type="scientific">Comamonas piscis</name>
    <dbReference type="NCBI Taxonomy" id="1562974"/>
    <lineage>
        <taxon>Bacteria</taxon>
        <taxon>Pseudomonadati</taxon>
        <taxon>Pseudomonadota</taxon>
        <taxon>Betaproteobacteria</taxon>
        <taxon>Burkholderiales</taxon>
        <taxon>Comamonadaceae</taxon>
        <taxon>Comamonas</taxon>
    </lineage>
</organism>
<evidence type="ECO:0000313" key="3">
    <source>
        <dbReference type="EMBL" id="QMV73379.1"/>
    </source>
</evidence>
<dbReference type="Proteomes" id="UP000515240">
    <property type="component" value="Chromosome"/>
</dbReference>
<dbReference type="Pfam" id="PF07883">
    <property type="entry name" value="Cupin_2"/>
    <property type="match status" value="1"/>
</dbReference>
<dbReference type="KEGG" id="cpis:HS961_11355"/>
<evidence type="ECO:0000256" key="1">
    <source>
        <dbReference type="SAM" id="SignalP"/>
    </source>
</evidence>
<keyword evidence="1" id="KW-0732">Signal</keyword>
<dbReference type="InterPro" id="IPR011051">
    <property type="entry name" value="RmlC_Cupin_sf"/>
</dbReference>
<evidence type="ECO:0000259" key="2">
    <source>
        <dbReference type="Pfam" id="PF07883"/>
    </source>
</evidence>
<sequence>MKKILATAGVLASVAASTVYAQGIEITHGGQHPTRPGDPSQFSGNVSIDALTTKGSAAFAGSGLVAFAPGARTAWHSHPAGQWLYVTVGNGWVQQEGQAVQALKAGDAVWIPAGVKHWHGATEKNAMSHVAVTPHLDGKNVAWMEQVSDADYGKR</sequence>
<dbReference type="AlphaFoldDB" id="A0A7G5EHA4"/>